<keyword evidence="3 9" id="KW-0500">Molybdenum</keyword>
<dbReference type="GO" id="GO:0140359">
    <property type="term" value="F:ABC-type transporter activity"/>
    <property type="evidence" value="ECO:0007669"/>
    <property type="project" value="InterPro"/>
</dbReference>
<dbReference type="SUPFAM" id="SSF52540">
    <property type="entry name" value="P-loop containing nucleoside triphosphate hydrolases"/>
    <property type="match status" value="1"/>
</dbReference>
<dbReference type="EMBL" id="CP159373">
    <property type="protein sequence ID" value="XCN71696.1"/>
    <property type="molecule type" value="Genomic_DNA"/>
</dbReference>
<gene>
    <name evidence="12" type="primary">modC</name>
    <name evidence="12" type="ORF">Q3M24_15450</name>
</gene>
<dbReference type="InterPro" id="IPR050334">
    <property type="entry name" value="Molybdenum_import_ModC"/>
</dbReference>
<evidence type="ECO:0000259" key="11">
    <source>
        <dbReference type="PROSITE" id="PS51866"/>
    </source>
</evidence>
<keyword evidence="1" id="KW-0813">Transport</keyword>
<dbReference type="Gene3D" id="3.40.50.300">
    <property type="entry name" value="P-loop containing nucleotide triphosphate hydrolases"/>
    <property type="match status" value="1"/>
</dbReference>
<evidence type="ECO:0000256" key="3">
    <source>
        <dbReference type="ARBA" id="ARBA00022505"/>
    </source>
</evidence>
<dbReference type="GO" id="GO:0015098">
    <property type="term" value="F:molybdate ion transmembrane transporter activity"/>
    <property type="evidence" value="ECO:0007669"/>
    <property type="project" value="InterPro"/>
</dbReference>
<keyword evidence="2" id="KW-1003">Cell membrane</keyword>
<dbReference type="Pfam" id="PF00005">
    <property type="entry name" value="ABC_tran"/>
    <property type="match status" value="1"/>
</dbReference>
<evidence type="ECO:0000256" key="7">
    <source>
        <dbReference type="ARBA" id="ARBA00022967"/>
    </source>
</evidence>
<evidence type="ECO:0000256" key="6">
    <source>
        <dbReference type="ARBA" id="ARBA00022840"/>
    </source>
</evidence>
<dbReference type="InterPro" id="IPR008995">
    <property type="entry name" value="Mo/tungstate-bd_C_term_dom"/>
</dbReference>
<evidence type="ECO:0000313" key="12">
    <source>
        <dbReference type="EMBL" id="XCN71696.1"/>
    </source>
</evidence>
<evidence type="ECO:0000256" key="1">
    <source>
        <dbReference type="ARBA" id="ARBA00022448"/>
    </source>
</evidence>
<protein>
    <submittedName>
        <fullName evidence="12">Molybdenum ABC transporter ATP-binding protein</fullName>
    </submittedName>
</protein>
<organism evidence="12">
    <name type="scientific">Candidatus Electrothrix aestuarii</name>
    <dbReference type="NCBI Taxonomy" id="3062594"/>
    <lineage>
        <taxon>Bacteria</taxon>
        <taxon>Pseudomonadati</taxon>
        <taxon>Thermodesulfobacteriota</taxon>
        <taxon>Desulfobulbia</taxon>
        <taxon>Desulfobulbales</taxon>
        <taxon>Desulfobulbaceae</taxon>
        <taxon>Candidatus Electrothrix</taxon>
    </lineage>
</organism>
<evidence type="ECO:0000256" key="8">
    <source>
        <dbReference type="ARBA" id="ARBA00023136"/>
    </source>
</evidence>
<dbReference type="Gene3D" id="2.40.50.100">
    <property type="match status" value="1"/>
</dbReference>
<dbReference type="PANTHER" id="PTHR43514">
    <property type="entry name" value="ABC TRANSPORTER I FAMILY MEMBER 10"/>
    <property type="match status" value="1"/>
</dbReference>
<keyword evidence="6 12" id="KW-0067">ATP-binding</keyword>
<evidence type="ECO:0000256" key="9">
    <source>
        <dbReference type="PROSITE-ProRule" id="PRU01213"/>
    </source>
</evidence>
<dbReference type="Pfam" id="PF03459">
    <property type="entry name" value="TOBE"/>
    <property type="match status" value="1"/>
</dbReference>
<accession>A0AAU8LS09</accession>
<dbReference type="PROSITE" id="PS50893">
    <property type="entry name" value="ABC_TRANSPORTER_2"/>
    <property type="match status" value="1"/>
</dbReference>
<feature type="domain" description="ABC transporter" evidence="10">
    <location>
        <begin position="2"/>
        <end position="233"/>
    </location>
</feature>
<reference evidence="12" key="2">
    <citation type="submission" date="2024-06" db="EMBL/GenBank/DDBJ databases">
        <authorList>
            <person name="Plum-Jensen L.E."/>
            <person name="Schramm A."/>
            <person name="Marshall I.P.G."/>
        </authorList>
    </citation>
    <scope>NUCLEOTIDE SEQUENCE</scope>
    <source>
        <strain evidence="12">Rat1</strain>
    </source>
</reference>
<dbReference type="InterPro" id="IPR003439">
    <property type="entry name" value="ABC_transporter-like_ATP-bd"/>
</dbReference>
<keyword evidence="7" id="KW-1278">Translocase</keyword>
<evidence type="ECO:0000256" key="5">
    <source>
        <dbReference type="ARBA" id="ARBA00022741"/>
    </source>
</evidence>
<evidence type="ECO:0000259" key="10">
    <source>
        <dbReference type="PROSITE" id="PS50893"/>
    </source>
</evidence>
<dbReference type="PANTHER" id="PTHR43514:SF4">
    <property type="entry name" value="ABC TRANSPORTER I FAMILY MEMBER 10"/>
    <property type="match status" value="1"/>
</dbReference>
<dbReference type="InterPro" id="IPR017871">
    <property type="entry name" value="ABC_transporter-like_CS"/>
</dbReference>
<evidence type="ECO:0000256" key="4">
    <source>
        <dbReference type="ARBA" id="ARBA00022519"/>
    </source>
</evidence>
<dbReference type="PROSITE" id="PS00211">
    <property type="entry name" value="ABC_TRANSPORTER_1"/>
    <property type="match status" value="1"/>
</dbReference>
<dbReference type="GO" id="GO:0016020">
    <property type="term" value="C:membrane"/>
    <property type="evidence" value="ECO:0007669"/>
    <property type="project" value="InterPro"/>
</dbReference>
<dbReference type="InterPro" id="IPR027417">
    <property type="entry name" value="P-loop_NTPase"/>
</dbReference>
<dbReference type="InterPro" id="IPR005116">
    <property type="entry name" value="Transp-assoc_OB_typ1"/>
</dbReference>
<reference evidence="12" key="1">
    <citation type="journal article" date="2024" name="Syst. Appl. Microbiol.">
        <title>First single-strain enrichments of Electrothrix cable bacteria, description of E. aestuarii sp. nov. and E. rattekaaiensis sp. nov., and proposal of a cable bacteria taxonomy following the rules of the SeqCode.</title>
        <authorList>
            <person name="Plum-Jensen L.E."/>
            <person name="Schramm A."/>
            <person name="Marshall I.P.G."/>
        </authorList>
    </citation>
    <scope>NUCLEOTIDE SEQUENCE</scope>
    <source>
        <strain evidence="12">Rat1</strain>
    </source>
</reference>
<keyword evidence="8" id="KW-0472">Membrane</keyword>
<feature type="domain" description="Mop" evidence="11">
    <location>
        <begin position="286"/>
        <end position="354"/>
    </location>
</feature>
<proteinExistence type="predicted"/>
<dbReference type="GO" id="GO:0005524">
    <property type="term" value="F:ATP binding"/>
    <property type="evidence" value="ECO:0007669"/>
    <property type="project" value="UniProtKB-KW"/>
</dbReference>
<dbReference type="InterPro" id="IPR004606">
    <property type="entry name" value="Mop_domain"/>
</dbReference>
<dbReference type="KEGG" id="eaj:Q3M24_15450"/>
<dbReference type="SUPFAM" id="SSF50331">
    <property type="entry name" value="MOP-like"/>
    <property type="match status" value="1"/>
</dbReference>
<name>A0AAU8LS09_9BACT</name>
<dbReference type="GO" id="GO:0016887">
    <property type="term" value="F:ATP hydrolysis activity"/>
    <property type="evidence" value="ECO:0007669"/>
    <property type="project" value="InterPro"/>
</dbReference>
<keyword evidence="4" id="KW-0997">Cell inner membrane</keyword>
<dbReference type="SMART" id="SM00382">
    <property type="entry name" value="AAA"/>
    <property type="match status" value="1"/>
</dbReference>
<sequence length="354" mass="39829">MFLEVNVTKNFPGITCHAAFSLDNKQCGVFGPSGSGKSTLMHMLAGLLEPDSGFIRLNGRTLFDHEQKISLPPDRRRVGVVFQHAHLFPHMSVKRNLFYGMNRLPKEERNIDPDHLIRVLQIDKLLSRNVTKLSGGERQRVALGRTILANPQLILLDEPLSGLDGTLKYQIIPQLQQVFAEFSIPMLFISHSLQELRMMTKEVLVMRQGKLVQQLATEELARTSFGTGGQGYTNLLHLEDMEDLGKLLSCRWGEVSMMLVKAPDQRPGEFSLNGRDILLFKKHPEASSARNMLSCTVRRTYETDWLVGVELECQGCQGQSLIAEIVPQSVDELDIRPGSEVVAVFKASAFRRLY</sequence>
<dbReference type="AlphaFoldDB" id="A0AAU8LS09"/>
<dbReference type="InterPro" id="IPR003593">
    <property type="entry name" value="AAA+_ATPase"/>
</dbReference>
<evidence type="ECO:0000256" key="2">
    <source>
        <dbReference type="ARBA" id="ARBA00022475"/>
    </source>
</evidence>
<dbReference type="PROSITE" id="PS51866">
    <property type="entry name" value="MOP"/>
    <property type="match status" value="1"/>
</dbReference>
<dbReference type="NCBIfam" id="TIGR02142">
    <property type="entry name" value="modC_ABC"/>
    <property type="match status" value="1"/>
</dbReference>
<keyword evidence="5" id="KW-0547">Nucleotide-binding</keyword>
<dbReference type="InterPro" id="IPR011868">
    <property type="entry name" value="ModC_ABC_ATP-bd"/>
</dbReference>